<feature type="compositionally biased region" description="Basic residues" evidence="1">
    <location>
        <begin position="368"/>
        <end position="382"/>
    </location>
</feature>
<accession>A0A7J6X118</accession>
<dbReference type="PANTHER" id="PTHR38371:SF1">
    <property type="entry name" value="RHO GTPASE-ACTIVATING PROTEIN"/>
    <property type="match status" value="1"/>
</dbReference>
<feature type="compositionally biased region" description="Acidic residues" evidence="1">
    <location>
        <begin position="79"/>
        <end position="89"/>
    </location>
</feature>
<feature type="region of interest" description="Disordered" evidence="1">
    <location>
        <begin position="362"/>
        <end position="382"/>
    </location>
</feature>
<dbReference type="OrthoDB" id="1671977at2759"/>
<dbReference type="PANTHER" id="PTHR38371">
    <property type="entry name" value="RHO GTPASE-ACTIVATING PROTEIN"/>
    <property type="match status" value="1"/>
</dbReference>
<feature type="compositionally biased region" description="Polar residues" evidence="1">
    <location>
        <begin position="105"/>
        <end position="122"/>
    </location>
</feature>
<evidence type="ECO:0000256" key="1">
    <source>
        <dbReference type="SAM" id="MobiDB-lite"/>
    </source>
</evidence>
<sequence>MADGHSKLQKHSACKRSEFAANGFIPLSKQFSSKLKARLNTQASNASTVTSMEASSSKTMFPKLTISPLRRFMLVVSDTDDSSSSEDSFEDAKKVDISASKRPRNTNNTLTINQQKGKNVTGDTKPETEDLWKDFGSQKGVNIQTPALDEFCQEFFTSAKGKNTERDKDKNIYVTSSKLCDQKKCISENAELYKSLDHPLPSAYKYFYHDDPRIQRLVRQRLPNFFPLGVNTENPQSQAAEIDYMFQFSQREPTSRNQSLAENSRMGGKNLRQLHHKDLTEAPGSWVNPKGRANAKKNAGKSQGRVAGCSSVGPKNAGKRRVRAEGCSSGSWFTGEDGKKVYVTKTGKELTGQMAYRHYRRESGIAFKKSRKKAAPKKKAKH</sequence>
<feature type="region of interest" description="Disordered" evidence="1">
    <location>
        <begin position="79"/>
        <end position="125"/>
    </location>
</feature>
<dbReference type="Proteomes" id="UP000554482">
    <property type="component" value="Unassembled WGS sequence"/>
</dbReference>
<reference evidence="2 3" key="1">
    <citation type="submission" date="2020-06" db="EMBL/GenBank/DDBJ databases">
        <title>Transcriptomic and genomic resources for Thalictrum thalictroides and T. hernandezii: Facilitating candidate gene discovery in an emerging model plant lineage.</title>
        <authorList>
            <person name="Arias T."/>
            <person name="Riano-Pachon D.M."/>
            <person name="Di Stilio V.S."/>
        </authorList>
    </citation>
    <scope>NUCLEOTIDE SEQUENCE [LARGE SCALE GENOMIC DNA]</scope>
    <source>
        <strain evidence="3">cv. WT478/WT964</strain>
        <tissue evidence="2">Leaves</tissue>
    </source>
</reference>
<evidence type="ECO:0000313" key="3">
    <source>
        <dbReference type="Proteomes" id="UP000554482"/>
    </source>
</evidence>
<evidence type="ECO:0000313" key="2">
    <source>
        <dbReference type="EMBL" id="KAF5202102.1"/>
    </source>
</evidence>
<organism evidence="2 3">
    <name type="scientific">Thalictrum thalictroides</name>
    <name type="common">Rue-anemone</name>
    <name type="synonym">Anemone thalictroides</name>
    <dbReference type="NCBI Taxonomy" id="46969"/>
    <lineage>
        <taxon>Eukaryota</taxon>
        <taxon>Viridiplantae</taxon>
        <taxon>Streptophyta</taxon>
        <taxon>Embryophyta</taxon>
        <taxon>Tracheophyta</taxon>
        <taxon>Spermatophyta</taxon>
        <taxon>Magnoliopsida</taxon>
        <taxon>Ranunculales</taxon>
        <taxon>Ranunculaceae</taxon>
        <taxon>Thalictroideae</taxon>
        <taxon>Thalictrum</taxon>
    </lineage>
</organism>
<protein>
    <submittedName>
        <fullName evidence="2">Rho gtpase-activating protein</fullName>
    </submittedName>
</protein>
<proteinExistence type="predicted"/>
<dbReference type="AlphaFoldDB" id="A0A7J6X118"/>
<keyword evidence="3" id="KW-1185">Reference proteome</keyword>
<dbReference type="EMBL" id="JABWDY010008587">
    <property type="protein sequence ID" value="KAF5202102.1"/>
    <property type="molecule type" value="Genomic_DNA"/>
</dbReference>
<gene>
    <name evidence="2" type="ORF">FRX31_008310</name>
</gene>
<feature type="region of interest" description="Disordered" evidence="1">
    <location>
        <begin position="281"/>
        <end position="322"/>
    </location>
</feature>
<name>A0A7J6X118_THATH</name>
<comment type="caution">
    <text evidence="2">The sequence shown here is derived from an EMBL/GenBank/DDBJ whole genome shotgun (WGS) entry which is preliminary data.</text>
</comment>